<sequence>MATVNNLMTPGNQIPHEATIAQKLHIRQLVRLYNDLPTNNALPGRATKAVFEIQDIFHLRWLLDESSSAVRPEEYRQDDAEQQYPNDWLMQQGASDALATFKAFNGLLPSWIPTIIHQNPNTIFSYFGFPITVNPLGNGTPNQDNDPRFRHVVRKVVDISFALIISPKSHEVLRAIHPEVTNTWNGQGSSVTPIPTGVDSFGVVNHFLRILRARFPTIELLGHRDLEGADAEVRPRGMWLQPGYTIADYDPGQSARVLLNGENVVSAKKAAIIATSPNATATERRQAMKNWTTYLASMSVALAHEFVHLFVVMLAGGKIPATPLTMHGTDIGDIEKISNAHLNTGELDWFDGDRDLNNIPGSIWSKVRGESGFHWEAKVFGGKLTTNEQKLKARQVTLPYITALLNQASRLPSGGLPPHLQTILPVTRFHLTGKIKDAKHKNNMSTLRYPKAP</sequence>
<comment type="caution">
    <text evidence="1">The sequence shown here is derived from an EMBL/GenBank/DDBJ whole genome shotgun (WGS) entry which is preliminary data.</text>
</comment>
<name>G9NZG3_HYPAI</name>
<organism evidence="1 2">
    <name type="scientific">Hypocrea atroviridis (strain ATCC 20476 / IMI 206040)</name>
    <name type="common">Trichoderma atroviride</name>
    <dbReference type="NCBI Taxonomy" id="452589"/>
    <lineage>
        <taxon>Eukaryota</taxon>
        <taxon>Fungi</taxon>
        <taxon>Dikarya</taxon>
        <taxon>Ascomycota</taxon>
        <taxon>Pezizomycotina</taxon>
        <taxon>Sordariomycetes</taxon>
        <taxon>Hypocreomycetidae</taxon>
        <taxon>Hypocreales</taxon>
        <taxon>Hypocreaceae</taxon>
        <taxon>Trichoderma</taxon>
    </lineage>
</organism>
<dbReference type="HOGENOM" id="CLU_679727_0_0_1"/>
<reference evidence="1 2" key="1">
    <citation type="journal article" date="2011" name="Genome Biol.">
        <title>Comparative genome sequence analysis underscores mycoparasitism as the ancestral life style of Trichoderma.</title>
        <authorList>
            <person name="Kubicek C.P."/>
            <person name="Herrera-Estrella A."/>
            <person name="Seidl-Seiboth V."/>
            <person name="Martinez D.A."/>
            <person name="Druzhinina I.S."/>
            <person name="Thon M."/>
            <person name="Zeilinger S."/>
            <person name="Casas-Flores S."/>
            <person name="Horwitz B.A."/>
            <person name="Mukherjee P.K."/>
            <person name="Mukherjee M."/>
            <person name="Kredics L."/>
            <person name="Alcaraz L.D."/>
            <person name="Aerts A."/>
            <person name="Antal Z."/>
            <person name="Atanasova L."/>
            <person name="Cervantes-Badillo M.G."/>
            <person name="Challacombe J."/>
            <person name="Chertkov O."/>
            <person name="McCluskey K."/>
            <person name="Coulpier F."/>
            <person name="Deshpande N."/>
            <person name="von Doehren H."/>
            <person name="Ebbole D.J."/>
            <person name="Esquivel-Naranjo E.U."/>
            <person name="Fekete E."/>
            <person name="Flipphi M."/>
            <person name="Glaser F."/>
            <person name="Gomez-Rodriguez E.Y."/>
            <person name="Gruber S."/>
            <person name="Han C."/>
            <person name="Henrissat B."/>
            <person name="Hermosa R."/>
            <person name="Hernandez-Onate M."/>
            <person name="Karaffa L."/>
            <person name="Kosti I."/>
            <person name="Le Crom S."/>
            <person name="Lindquist E."/>
            <person name="Lucas S."/>
            <person name="Luebeck M."/>
            <person name="Luebeck P.S."/>
            <person name="Margeot A."/>
            <person name="Metz B."/>
            <person name="Misra M."/>
            <person name="Nevalainen H."/>
            <person name="Omann M."/>
            <person name="Packer N."/>
            <person name="Perrone G."/>
            <person name="Uresti-Rivera E.E."/>
            <person name="Salamov A."/>
            <person name="Schmoll M."/>
            <person name="Seiboth B."/>
            <person name="Shapiro H."/>
            <person name="Sukno S."/>
            <person name="Tamayo-Ramos J.A."/>
            <person name="Tisch D."/>
            <person name="Wiest A."/>
            <person name="Wilkinson H.H."/>
            <person name="Zhang M."/>
            <person name="Coutinho P.M."/>
            <person name="Kenerley C.M."/>
            <person name="Monte E."/>
            <person name="Baker S.E."/>
            <person name="Grigoriev I.V."/>
        </authorList>
    </citation>
    <scope>NUCLEOTIDE SEQUENCE [LARGE SCALE GENOMIC DNA]</scope>
    <source>
        <strain evidence="2">ATCC 20476 / IMI 206040</strain>
    </source>
</reference>
<gene>
    <name evidence="1" type="ORF">TRIATDRAFT_86960</name>
</gene>
<dbReference type="GeneID" id="25786035"/>
<dbReference type="OrthoDB" id="5290015at2759"/>
<dbReference type="EMBL" id="ABDG02000025">
    <property type="protein sequence ID" value="EHK43869.1"/>
    <property type="molecule type" value="Genomic_DNA"/>
</dbReference>
<accession>G9NZG3</accession>
<keyword evidence="2" id="KW-1185">Reference proteome</keyword>
<dbReference type="AlphaFoldDB" id="G9NZG3"/>
<evidence type="ECO:0000313" key="1">
    <source>
        <dbReference type="EMBL" id="EHK43869.1"/>
    </source>
</evidence>
<evidence type="ECO:0000313" key="2">
    <source>
        <dbReference type="Proteomes" id="UP000005426"/>
    </source>
</evidence>
<dbReference type="KEGG" id="tatv:25786035"/>
<dbReference type="Proteomes" id="UP000005426">
    <property type="component" value="Unassembled WGS sequence"/>
</dbReference>
<protein>
    <submittedName>
        <fullName evidence="1">Uncharacterized protein</fullName>
    </submittedName>
</protein>
<proteinExistence type="predicted"/>